<dbReference type="EMBL" id="OU963870">
    <property type="protein sequence ID" value="CAH0396224.1"/>
    <property type="molecule type" value="Genomic_DNA"/>
</dbReference>
<gene>
    <name evidence="2" type="ORF">BEMITA_LOCUS14312</name>
</gene>
<protein>
    <submittedName>
        <fullName evidence="2">Uncharacterized protein</fullName>
    </submittedName>
</protein>
<keyword evidence="3" id="KW-1185">Reference proteome</keyword>
<proteinExistence type="predicted"/>
<evidence type="ECO:0000313" key="3">
    <source>
        <dbReference type="Proteomes" id="UP001152759"/>
    </source>
</evidence>
<evidence type="ECO:0000313" key="2">
    <source>
        <dbReference type="EMBL" id="CAH0396224.1"/>
    </source>
</evidence>
<organism evidence="2 3">
    <name type="scientific">Bemisia tabaci</name>
    <name type="common">Sweetpotato whitefly</name>
    <name type="synonym">Aleurodes tabaci</name>
    <dbReference type="NCBI Taxonomy" id="7038"/>
    <lineage>
        <taxon>Eukaryota</taxon>
        <taxon>Metazoa</taxon>
        <taxon>Ecdysozoa</taxon>
        <taxon>Arthropoda</taxon>
        <taxon>Hexapoda</taxon>
        <taxon>Insecta</taxon>
        <taxon>Pterygota</taxon>
        <taxon>Neoptera</taxon>
        <taxon>Paraneoptera</taxon>
        <taxon>Hemiptera</taxon>
        <taxon>Sternorrhyncha</taxon>
        <taxon>Aleyrodoidea</taxon>
        <taxon>Aleyrodidae</taxon>
        <taxon>Aleyrodinae</taxon>
        <taxon>Bemisia</taxon>
    </lineage>
</organism>
<sequence length="241" mass="26480">MEAAEQFLTALDAQEQSGLCATLKPGAGEACRQAFAKLDMSGYNVCPNWSAAGCYLVSNPNTSTQIYKCAAYVPNPPSVAYSSSGAYAPSGAYRTFEDCAPDLPKESAVVPAPASAPAPAPASTPAPAPAAYTGGGYSFMSGCPWGAQTSGEGTQDSRKRPWGWSRLTSSDITKDKEKEKEKDKDKDKEKDKHKEKEKEKEKEKHKNKEKEKEKHKNKEKEKHKNKEKEKHKFRVKDKDKD</sequence>
<feature type="compositionally biased region" description="Basic and acidic residues" evidence="1">
    <location>
        <begin position="172"/>
        <end position="241"/>
    </location>
</feature>
<reference evidence="2" key="1">
    <citation type="submission" date="2021-12" db="EMBL/GenBank/DDBJ databases">
        <authorList>
            <person name="King R."/>
        </authorList>
    </citation>
    <scope>NUCLEOTIDE SEQUENCE</scope>
</reference>
<evidence type="ECO:0000256" key="1">
    <source>
        <dbReference type="SAM" id="MobiDB-lite"/>
    </source>
</evidence>
<feature type="region of interest" description="Disordered" evidence="1">
    <location>
        <begin position="107"/>
        <end position="128"/>
    </location>
</feature>
<name>A0A9P0APE9_BEMTA</name>
<feature type="region of interest" description="Disordered" evidence="1">
    <location>
        <begin position="148"/>
        <end position="241"/>
    </location>
</feature>
<accession>A0A9P0APE9</accession>
<feature type="compositionally biased region" description="Pro residues" evidence="1">
    <location>
        <begin position="114"/>
        <end position="128"/>
    </location>
</feature>
<dbReference type="AlphaFoldDB" id="A0A9P0APE9"/>
<dbReference type="Proteomes" id="UP001152759">
    <property type="component" value="Chromosome 9"/>
</dbReference>